<dbReference type="GO" id="GO:0005524">
    <property type="term" value="F:ATP binding"/>
    <property type="evidence" value="ECO:0007669"/>
    <property type="project" value="UniProtKB-KW"/>
</dbReference>
<dbReference type="Proteomes" id="UP001602013">
    <property type="component" value="Unassembled WGS sequence"/>
</dbReference>
<evidence type="ECO:0000313" key="2">
    <source>
        <dbReference type="EMBL" id="MFF3664409.1"/>
    </source>
</evidence>
<evidence type="ECO:0000313" key="3">
    <source>
        <dbReference type="Proteomes" id="UP001602013"/>
    </source>
</evidence>
<accession>A0ABW6SK49</accession>
<sequence length="482" mass="53133">MPKPEYVFDREREWAALTRFATAPGDEMRLAVVSGRRRQGKTFLLQALADALGGFYFVAVESTSADALRQFGTAVASYLGVEGTLAFANWDEAITYLLDRCPDRLIVIDEFPYLMKADHVIPSLLQREIDARGANRPARGRTRLILAGSAMSVMGKLLAGQAPLRGRASLELVVHPFDYHVARRFWGISDLRLAIQLNAITGGTPAYRTRFVDGESPAGPDEFDDWVVRRVLSTESPLFREARYLLSNEMEVRDEALYHAALGAIAAGNNTRGGIAGHMERKSTDIAHPLAVLEDCRLIRKEIDPIRKASVYRVAEPLVTFYESIMRPAWSQLERGRAAQVWNGARSRFASQVIGPHFEHICRQFALGVEWAGELPSEVAAGVAPGSGRGQNIEVDVIALGAQDGTHRRRLLSVGEAEWSEVMTLRHLGRLQQARDQLHIRGLDTRDTVLALYSGAGFDRSLTEAAAGDQGILLADLATLYG</sequence>
<dbReference type="InterPro" id="IPR011579">
    <property type="entry name" value="ATPase_dom"/>
</dbReference>
<comment type="caution">
    <text evidence="2">The sequence shown here is derived from an EMBL/GenBank/DDBJ whole genome shotgun (WGS) entry which is preliminary data.</text>
</comment>
<reference evidence="2 3" key="1">
    <citation type="submission" date="2024-10" db="EMBL/GenBank/DDBJ databases">
        <title>The Natural Products Discovery Center: Release of the First 8490 Sequenced Strains for Exploring Actinobacteria Biosynthetic Diversity.</title>
        <authorList>
            <person name="Kalkreuter E."/>
            <person name="Kautsar S.A."/>
            <person name="Yang D."/>
            <person name="Bader C.D."/>
            <person name="Teijaro C.N."/>
            <person name="Fluegel L."/>
            <person name="Davis C.M."/>
            <person name="Simpson J.R."/>
            <person name="Lauterbach L."/>
            <person name="Steele A.D."/>
            <person name="Gui C."/>
            <person name="Meng S."/>
            <person name="Li G."/>
            <person name="Viehrig K."/>
            <person name="Ye F."/>
            <person name="Su P."/>
            <person name="Kiefer A.F."/>
            <person name="Nichols A."/>
            <person name="Cepeda A.J."/>
            <person name="Yan W."/>
            <person name="Fan B."/>
            <person name="Jiang Y."/>
            <person name="Adhikari A."/>
            <person name="Zheng C.-J."/>
            <person name="Schuster L."/>
            <person name="Cowan T.M."/>
            <person name="Smanski M.J."/>
            <person name="Chevrette M.G."/>
            <person name="De Carvalho L.P.S."/>
            <person name="Shen B."/>
        </authorList>
    </citation>
    <scope>NUCLEOTIDE SEQUENCE [LARGE SCALE GENOMIC DNA]</scope>
    <source>
        <strain evidence="2 3">NPDC002173</strain>
    </source>
</reference>
<feature type="domain" description="ATPase" evidence="1">
    <location>
        <begin position="8"/>
        <end position="185"/>
    </location>
</feature>
<dbReference type="Pfam" id="PF01637">
    <property type="entry name" value="ATPase_2"/>
    <property type="match status" value="1"/>
</dbReference>
<gene>
    <name evidence="2" type="ORF">ACFYXI_02355</name>
</gene>
<dbReference type="SUPFAM" id="SSF52540">
    <property type="entry name" value="P-loop containing nucleoside triphosphate hydrolases"/>
    <property type="match status" value="1"/>
</dbReference>
<dbReference type="PANTHER" id="PTHR34704">
    <property type="entry name" value="ATPASE"/>
    <property type="match status" value="1"/>
</dbReference>
<keyword evidence="2" id="KW-0547">Nucleotide-binding</keyword>
<dbReference type="RefSeq" id="WP_387408511.1">
    <property type="nucleotide sequence ID" value="NZ_JBIASD010000001.1"/>
</dbReference>
<protein>
    <submittedName>
        <fullName evidence="2">ATP-binding protein</fullName>
    </submittedName>
</protein>
<name>A0ABW6SK49_9ACTN</name>
<dbReference type="PANTHER" id="PTHR34704:SF2">
    <property type="entry name" value="ATPASE"/>
    <property type="match status" value="1"/>
</dbReference>
<organism evidence="2 3">
    <name type="scientific">Microtetraspora malaysiensis</name>
    <dbReference type="NCBI Taxonomy" id="161358"/>
    <lineage>
        <taxon>Bacteria</taxon>
        <taxon>Bacillati</taxon>
        <taxon>Actinomycetota</taxon>
        <taxon>Actinomycetes</taxon>
        <taxon>Streptosporangiales</taxon>
        <taxon>Streptosporangiaceae</taxon>
        <taxon>Microtetraspora</taxon>
    </lineage>
</organism>
<keyword evidence="2" id="KW-0067">ATP-binding</keyword>
<dbReference type="Gene3D" id="3.40.50.300">
    <property type="entry name" value="P-loop containing nucleotide triphosphate hydrolases"/>
    <property type="match status" value="1"/>
</dbReference>
<dbReference type="InterPro" id="IPR027417">
    <property type="entry name" value="P-loop_NTPase"/>
</dbReference>
<evidence type="ECO:0000259" key="1">
    <source>
        <dbReference type="Pfam" id="PF01637"/>
    </source>
</evidence>
<dbReference type="EMBL" id="JBIASD010000001">
    <property type="protein sequence ID" value="MFF3664409.1"/>
    <property type="molecule type" value="Genomic_DNA"/>
</dbReference>
<proteinExistence type="predicted"/>
<keyword evidence="3" id="KW-1185">Reference proteome</keyword>